<evidence type="ECO:0000313" key="1">
    <source>
        <dbReference type="EMBL" id="MBP5855941.1"/>
    </source>
</evidence>
<sequence>MAARIPILIIGAMFLLAVSAGVARAHPHVWILAEAVLTQTDGKVTGVRLDWSFDPFFSTVLYEDFDWNDDGRFDTEERRAMRDGAFAGLSAVGWFTDVRVDGEPWPVRATDDFDVRISPDDGTVTYELTLAFDEPTDPVATSVTLSLYDPEYYISLEFAEKAAPVRVVEDAPFSCVVTIGRDESTSLYYGAFNPPLARFDCAPARS</sequence>
<dbReference type="Pfam" id="PF06226">
    <property type="entry name" value="DUF1007"/>
    <property type="match status" value="1"/>
</dbReference>
<dbReference type="AlphaFoldDB" id="A0A8J7V1B6"/>
<dbReference type="InterPro" id="IPR010412">
    <property type="entry name" value="DUF1007"/>
</dbReference>
<organism evidence="1 2">
    <name type="scientific">Marivibrio halodurans</name>
    <dbReference type="NCBI Taxonomy" id="2039722"/>
    <lineage>
        <taxon>Bacteria</taxon>
        <taxon>Pseudomonadati</taxon>
        <taxon>Pseudomonadota</taxon>
        <taxon>Alphaproteobacteria</taxon>
        <taxon>Rhodospirillales</taxon>
        <taxon>Rhodospirillaceae</taxon>
        <taxon>Marivibrio</taxon>
    </lineage>
</organism>
<protein>
    <submittedName>
        <fullName evidence="1">DUF1007 family protein</fullName>
    </submittedName>
</protein>
<comment type="caution">
    <text evidence="1">The sequence shown here is derived from an EMBL/GenBank/DDBJ whole genome shotgun (WGS) entry which is preliminary data.</text>
</comment>
<name>A0A8J7V1B6_9PROT</name>
<keyword evidence="2" id="KW-1185">Reference proteome</keyword>
<dbReference type="RefSeq" id="WP_210680503.1">
    <property type="nucleotide sequence ID" value="NZ_JAGMWN010000001.1"/>
</dbReference>
<dbReference type="Proteomes" id="UP000672602">
    <property type="component" value="Unassembled WGS sequence"/>
</dbReference>
<dbReference type="EMBL" id="JAGMWN010000001">
    <property type="protein sequence ID" value="MBP5855941.1"/>
    <property type="molecule type" value="Genomic_DNA"/>
</dbReference>
<evidence type="ECO:0000313" key="2">
    <source>
        <dbReference type="Proteomes" id="UP000672602"/>
    </source>
</evidence>
<gene>
    <name evidence="1" type="ORF">KAJ83_02905</name>
</gene>
<reference evidence="1" key="1">
    <citation type="submission" date="2021-04" db="EMBL/GenBank/DDBJ databases">
        <authorList>
            <person name="Zhang D.-C."/>
        </authorList>
    </citation>
    <scope>NUCLEOTIDE SEQUENCE</scope>
    <source>
        <strain evidence="1">CGMCC 1.15697</strain>
    </source>
</reference>
<proteinExistence type="predicted"/>
<accession>A0A8J7V1B6</accession>